<dbReference type="KEGG" id="amt:Amet_1310"/>
<evidence type="ECO:0000313" key="2">
    <source>
        <dbReference type="Proteomes" id="UP000001572"/>
    </source>
</evidence>
<protein>
    <submittedName>
        <fullName evidence="1">Uncharacterized protein</fullName>
    </submittedName>
</protein>
<reference evidence="2" key="1">
    <citation type="journal article" date="2016" name="Genome Announc.">
        <title>Complete genome sequence of Alkaliphilus metalliredigens strain QYMF, an alkaliphilic and metal-reducing bacterium isolated from borax-contaminated leachate ponds.</title>
        <authorList>
            <person name="Hwang C."/>
            <person name="Copeland A."/>
            <person name="Lucas S."/>
            <person name="Lapidus A."/>
            <person name="Barry K."/>
            <person name="Detter J.C."/>
            <person name="Glavina Del Rio T."/>
            <person name="Hammon N."/>
            <person name="Israni S."/>
            <person name="Dalin E."/>
            <person name="Tice H."/>
            <person name="Pitluck S."/>
            <person name="Chertkov O."/>
            <person name="Brettin T."/>
            <person name="Bruce D."/>
            <person name="Han C."/>
            <person name="Schmutz J."/>
            <person name="Larimer F."/>
            <person name="Land M.L."/>
            <person name="Hauser L."/>
            <person name="Kyrpides N."/>
            <person name="Mikhailova N."/>
            <person name="Ye Q."/>
            <person name="Zhou J."/>
            <person name="Richardson P."/>
            <person name="Fields M.W."/>
        </authorList>
    </citation>
    <scope>NUCLEOTIDE SEQUENCE [LARGE SCALE GENOMIC DNA]</scope>
    <source>
        <strain evidence="2">QYMF</strain>
    </source>
</reference>
<sequence length="71" mass="8077">MYIPMKGGGGTYSNKSKGENIENLLKILKNIKSKECEWQGDTMTLPTGETFQFKYINSVNLRKGNMIDMQI</sequence>
<evidence type="ECO:0000313" key="1">
    <source>
        <dbReference type="EMBL" id="ABR47514.1"/>
    </source>
</evidence>
<proteinExistence type="predicted"/>
<keyword evidence="2" id="KW-1185">Reference proteome</keyword>
<dbReference type="Proteomes" id="UP000001572">
    <property type="component" value="Chromosome"/>
</dbReference>
<dbReference type="EMBL" id="CP000724">
    <property type="protein sequence ID" value="ABR47514.1"/>
    <property type="molecule type" value="Genomic_DNA"/>
</dbReference>
<name>A6TMU6_ALKMQ</name>
<accession>A6TMU6</accession>
<gene>
    <name evidence="1" type="ordered locus">Amet_1310</name>
</gene>
<dbReference type="HOGENOM" id="CLU_2731036_0_0_9"/>
<organism evidence="1 2">
    <name type="scientific">Alkaliphilus metalliredigens (strain QYMF)</name>
    <dbReference type="NCBI Taxonomy" id="293826"/>
    <lineage>
        <taxon>Bacteria</taxon>
        <taxon>Bacillati</taxon>
        <taxon>Bacillota</taxon>
        <taxon>Clostridia</taxon>
        <taxon>Peptostreptococcales</taxon>
        <taxon>Natronincolaceae</taxon>
        <taxon>Alkaliphilus</taxon>
    </lineage>
</organism>
<dbReference type="AlphaFoldDB" id="A6TMU6"/>